<dbReference type="GO" id="GO:0004659">
    <property type="term" value="F:prenyltransferase activity"/>
    <property type="evidence" value="ECO:0007669"/>
    <property type="project" value="InterPro"/>
</dbReference>
<dbReference type="InterPro" id="IPR033749">
    <property type="entry name" value="Polyprenyl_synt_CS"/>
</dbReference>
<dbReference type="AlphaFoldDB" id="C1BNG2"/>
<reference evidence="4" key="1">
    <citation type="submission" date="2009-03" db="EMBL/GenBank/DDBJ databases">
        <title>Caligus rogercresseyi ESTs and full-length cDNAs.</title>
        <authorList>
            <person name="Yasuike M."/>
            <person name="von Schalburg K."/>
            <person name="Cooper G."/>
            <person name="Leong J."/>
            <person name="Jones S.R.M."/>
            <person name="Koop B.F."/>
        </authorList>
    </citation>
    <scope>NUCLEOTIDE SEQUENCE</scope>
    <source>
        <tissue evidence="4">Whole body</tissue>
    </source>
</reference>
<dbReference type="PANTHER" id="PTHR12001">
    <property type="entry name" value="GERANYLGERANYL PYROPHOSPHATE SYNTHASE"/>
    <property type="match status" value="1"/>
</dbReference>
<dbReference type="SFLD" id="SFLDS00005">
    <property type="entry name" value="Isoprenoid_Synthase_Type_I"/>
    <property type="match status" value="1"/>
</dbReference>
<keyword evidence="2" id="KW-0460">Magnesium</keyword>
<dbReference type="InterPro" id="IPR008949">
    <property type="entry name" value="Isoprenoid_synthase_dom_sf"/>
</dbReference>
<name>C1BNG2_CALRO</name>
<dbReference type="Pfam" id="PF00348">
    <property type="entry name" value="polyprenyl_synt"/>
    <property type="match status" value="1"/>
</dbReference>
<dbReference type="EMBL" id="BT076141">
    <property type="protein sequence ID" value="ACO10565.1"/>
    <property type="molecule type" value="mRNA"/>
</dbReference>
<dbReference type="PROSITE" id="PS00723">
    <property type="entry name" value="POLYPRENYL_SYNTHASE_1"/>
    <property type="match status" value="1"/>
</dbReference>
<dbReference type="CDD" id="cd00685">
    <property type="entry name" value="Trans_IPPS_HT"/>
    <property type="match status" value="1"/>
</dbReference>
<dbReference type="GO" id="GO:0046872">
    <property type="term" value="F:metal ion binding"/>
    <property type="evidence" value="ECO:0007669"/>
    <property type="project" value="UniProtKB-KW"/>
</dbReference>
<keyword evidence="3" id="KW-0808">Transferase</keyword>
<evidence type="ECO:0000313" key="4">
    <source>
        <dbReference type="EMBL" id="ACO10565.1"/>
    </source>
</evidence>
<accession>C1BNG2</accession>
<dbReference type="SUPFAM" id="SSF48576">
    <property type="entry name" value="Terpenoid synthases"/>
    <property type="match status" value="1"/>
</dbReference>
<dbReference type="PROSITE" id="PS00444">
    <property type="entry name" value="POLYPRENYL_SYNTHASE_2"/>
    <property type="match status" value="1"/>
</dbReference>
<proteinExistence type="evidence at transcript level"/>
<protein>
    <submittedName>
        <fullName evidence="4">Geranylgeranyl pyrophosphate synthetase</fullName>
    </submittedName>
</protein>
<gene>
    <name evidence="4" type="primary">GGPPS</name>
</gene>
<organism evidence="4">
    <name type="scientific">Caligus rogercresseyi</name>
    <name type="common">Sea louse</name>
    <dbReference type="NCBI Taxonomy" id="217165"/>
    <lineage>
        <taxon>Eukaryota</taxon>
        <taxon>Metazoa</taxon>
        <taxon>Ecdysozoa</taxon>
        <taxon>Arthropoda</taxon>
        <taxon>Crustacea</taxon>
        <taxon>Multicrustacea</taxon>
        <taxon>Hexanauplia</taxon>
        <taxon>Copepoda</taxon>
        <taxon>Siphonostomatoida</taxon>
        <taxon>Caligidae</taxon>
        <taxon>Caligus</taxon>
    </lineage>
</organism>
<evidence type="ECO:0000256" key="3">
    <source>
        <dbReference type="RuleBase" id="RU004466"/>
    </source>
</evidence>
<evidence type="ECO:0000256" key="2">
    <source>
        <dbReference type="ARBA" id="ARBA00022842"/>
    </source>
</evidence>
<comment type="similarity">
    <text evidence="3">Belongs to the FPP/GGPP synthase family.</text>
</comment>
<dbReference type="GO" id="GO:0042811">
    <property type="term" value="P:pheromone biosynthetic process"/>
    <property type="evidence" value="ECO:0007669"/>
    <property type="project" value="UniProtKB-ARBA"/>
</dbReference>
<evidence type="ECO:0000256" key="1">
    <source>
        <dbReference type="ARBA" id="ARBA00022723"/>
    </source>
</evidence>
<dbReference type="PANTHER" id="PTHR12001:SF44">
    <property type="entry name" value="GERANYLGERANYL PYROPHOSPHATE SYNTHASE"/>
    <property type="match status" value="1"/>
</dbReference>
<keyword evidence="1" id="KW-0479">Metal-binding</keyword>
<dbReference type="GO" id="GO:0008299">
    <property type="term" value="P:isoprenoid biosynthetic process"/>
    <property type="evidence" value="ECO:0007669"/>
    <property type="project" value="InterPro"/>
</dbReference>
<sequence length="303" mass="34557">MNNIPLSQSSNAKEDKLLLEPFTYLLQAKGKNIRKKLLTAFNSWLKIPSDTLNKISDIIQMLHNASLLLDDIEDSGILRRGIPVSRKIFGEPSTINCANYVMFIALEKVIELNHPSAAKVFSEQLLELHRGQGMEIYWRDNYQCPTEKEYRQMCIRKTGGLFALGVRLMQLFSSEEGNYIQLVELLGLYFQIRDDFAGLVMDEYHMSKGFAEDLTEGKFSFPLVHAITENEEDHQILNIIRKCTSDDAVKRHCISLLESFGSLDYTKLALSDLDAKARAEIERLGGNPILIGLLDEHKNWDKN</sequence>
<dbReference type="Gene3D" id="1.10.600.10">
    <property type="entry name" value="Farnesyl Diphosphate Synthase"/>
    <property type="match status" value="1"/>
</dbReference>
<dbReference type="InterPro" id="IPR000092">
    <property type="entry name" value="Polyprenyl_synt"/>
</dbReference>